<accession>A0A9Q8L5R6</accession>
<dbReference type="Proteomes" id="UP000756132">
    <property type="component" value="Chromosome 1"/>
</dbReference>
<proteinExistence type="predicted"/>
<protein>
    <submittedName>
        <fullName evidence="2">Uncharacterized protein</fullName>
    </submittedName>
</protein>
<dbReference type="SUPFAM" id="SSF48452">
    <property type="entry name" value="TPR-like"/>
    <property type="match status" value="1"/>
</dbReference>
<reference evidence="2" key="1">
    <citation type="submission" date="2021-12" db="EMBL/GenBank/DDBJ databases">
        <authorList>
            <person name="Zaccaron A."/>
            <person name="Stergiopoulos I."/>
        </authorList>
    </citation>
    <scope>NUCLEOTIDE SEQUENCE</scope>
    <source>
        <strain evidence="2">Race5_Kim</strain>
    </source>
</reference>
<dbReference type="OrthoDB" id="3642326at2759"/>
<name>A0A9Q8L5R6_PASFU</name>
<feature type="compositionally biased region" description="Polar residues" evidence="1">
    <location>
        <begin position="88"/>
        <end position="98"/>
    </location>
</feature>
<organism evidence="2 3">
    <name type="scientific">Passalora fulva</name>
    <name type="common">Tomato leaf mold</name>
    <name type="synonym">Cladosporium fulvum</name>
    <dbReference type="NCBI Taxonomy" id="5499"/>
    <lineage>
        <taxon>Eukaryota</taxon>
        <taxon>Fungi</taxon>
        <taxon>Dikarya</taxon>
        <taxon>Ascomycota</taxon>
        <taxon>Pezizomycotina</taxon>
        <taxon>Dothideomycetes</taxon>
        <taxon>Dothideomycetidae</taxon>
        <taxon>Mycosphaerellales</taxon>
        <taxon>Mycosphaerellaceae</taxon>
        <taxon>Fulvia</taxon>
    </lineage>
</organism>
<dbReference type="GeneID" id="71980430"/>
<evidence type="ECO:0000313" key="2">
    <source>
        <dbReference type="EMBL" id="UJO11343.1"/>
    </source>
</evidence>
<feature type="compositionally biased region" description="Low complexity" evidence="1">
    <location>
        <begin position="460"/>
        <end position="471"/>
    </location>
</feature>
<dbReference type="EMBL" id="CP090163">
    <property type="protein sequence ID" value="UJO11343.1"/>
    <property type="molecule type" value="Genomic_DNA"/>
</dbReference>
<evidence type="ECO:0000256" key="1">
    <source>
        <dbReference type="SAM" id="MobiDB-lite"/>
    </source>
</evidence>
<feature type="region of interest" description="Disordered" evidence="1">
    <location>
        <begin position="498"/>
        <end position="523"/>
    </location>
</feature>
<keyword evidence="3" id="KW-1185">Reference proteome</keyword>
<feature type="compositionally biased region" description="Basic and acidic residues" evidence="1">
    <location>
        <begin position="444"/>
        <end position="459"/>
    </location>
</feature>
<gene>
    <name evidence="2" type="ORF">CLAFUR5_00552</name>
</gene>
<dbReference type="Gene3D" id="1.25.40.10">
    <property type="entry name" value="Tetratricopeptide repeat domain"/>
    <property type="match status" value="1"/>
</dbReference>
<sequence length="523" mass="58468">MHRYTDLTGRRADWKTYSSRLCEHCHRLEEHSRLQQHSLPLGKQNNRISSNSSLLGSINTTMMEARSRRIPRSVPVPARNPSRKGSTKRPTPTTPTGLTEQQIHIWEHAITLYYGFDWQAAADTFASLARSITSDLEQALCLINTALICARLGDFAPALAILGESQPTKEVLPLTLFLMGHMNFALCELDQAESDFDSALRTLDNRPQSYRRYNVDFVLQEHHIRRSLEVLHTYRRLGSCNDMMDSLPADCIFGMPGSGPDCSPARSVMSTGSDECPDLTDFSDVSAPATPTVGTPTAEQNDVEMLWQIPMDEPEERLQRLLANSSLDDKSSRLEMILDVPDPIRIRLTPPRSPTPIRAASSAVPNVATYQPTGLPPRVPPKSRLRMEPRDARVEDGTTRYLAAYIRDLPAQGNALQPKEAKDEQGSTRHIVDFIRDLDRVEKDQQHTVVDYRTRRSESSDGSSKPGSLGSIDLYTADGDHERLATTYKPVIKKHRYRSGLGSVLSRKPAKQNDPTPSSSDTL</sequence>
<evidence type="ECO:0000313" key="3">
    <source>
        <dbReference type="Proteomes" id="UP000756132"/>
    </source>
</evidence>
<dbReference type="KEGG" id="ffu:CLAFUR5_00552"/>
<reference evidence="2" key="2">
    <citation type="journal article" date="2022" name="Microb. Genom.">
        <title>A chromosome-scale genome assembly of the tomato pathogen Cladosporium fulvum reveals a compartmentalized genome architecture and the presence of a dispensable chromosome.</title>
        <authorList>
            <person name="Zaccaron A.Z."/>
            <person name="Chen L.H."/>
            <person name="Samaras A."/>
            <person name="Stergiopoulos I."/>
        </authorList>
    </citation>
    <scope>NUCLEOTIDE SEQUENCE</scope>
    <source>
        <strain evidence="2">Race5_Kim</strain>
    </source>
</reference>
<feature type="region of interest" description="Disordered" evidence="1">
    <location>
        <begin position="444"/>
        <end position="480"/>
    </location>
</feature>
<feature type="compositionally biased region" description="Polar residues" evidence="1">
    <location>
        <begin position="513"/>
        <end position="523"/>
    </location>
</feature>
<dbReference type="InterPro" id="IPR011990">
    <property type="entry name" value="TPR-like_helical_dom_sf"/>
</dbReference>
<dbReference type="RefSeq" id="XP_047755709.1">
    <property type="nucleotide sequence ID" value="XM_047899700.1"/>
</dbReference>
<dbReference type="AlphaFoldDB" id="A0A9Q8L5R6"/>
<feature type="region of interest" description="Disordered" evidence="1">
    <location>
        <begin position="65"/>
        <end position="98"/>
    </location>
</feature>